<evidence type="ECO:0000256" key="1">
    <source>
        <dbReference type="ARBA" id="ARBA00004609"/>
    </source>
</evidence>
<evidence type="ECO:0000256" key="16">
    <source>
        <dbReference type="RuleBase" id="RU003947"/>
    </source>
</evidence>
<evidence type="ECO:0000313" key="19">
    <source>
        <dbReference type="EnsemblMetazoa" id="PPAI006501-PA"/>
    </source>
</evidence>
<dbReference type="EC" id="3.1.3.1" evidence="3 16"/>
<feature type="binding site" evidence="14">
    <location>
        <position position="1337"/>
    </location>
    <ligand>
        <name>Mg(2+)</name>
        <dbReference type="ChEBI" id="CHEBI:18420"/>
    </ligand>
</feature>
<dbReference type="VEuPathDB" id="VectorBase:PPAPM1_009484"/>
<feature type="binding site" evidence="14">
    <location>
        <position position="1342"/>
    </location>
    <ligand>
        <name>Zn(2+)</name>
        <dbReference type="ChEBI" id="CHEBI:29105"/>
        <label>2</label>
    </ligand>
</feature>
<evidence type="ECO:0000256" key="2">
    <source>
        <dbReference type="ARBA" id="ARBA00005984"/>
    </source>
</evidence>
<dbReference type="InterPro" id="IPR018299">
    <property type="entry name" value="Alkaline_phosphatase_AS"/>
</dbReference>
<dbReference type="VEuPathDB" id="VectorBase:PPAPM1_003750"/>
<dbReference type="EMBL" id="AJVK01005747">
    <property type="status" value="NOT_ANNOTATED_CDS"/>
    <property type="molecule type" value="Genomic_DNA"/>
</dbReference>
<comment type="cofactor">
    <cofactor evidence="14">
        <name>Zn(2+)</name>
        <dbReference type="ChEBI" id="CHEBI:29105"/>
    </cofactor>
    <text evidence="14">Binds 2 Zn(2+) ions.</text>
</comment>
<keyword evidence="9 14" id="KW-0460">Magnesium</keyword>
<dbReference type="FunFam" id="3.40.720.10:FF:000008">
    <property type="entry name" value="Alkaline phosphatase"/>
    <property type="match status" value="4"/>
</dbReference>
<keyword evidence="8 14" id="KW-0862">Zinc</keyword>
<dbReference type="EMBL" id="AJVK01005748">
    <property type="status" value="NOT_ANNOTATED_CDS"/>
    <property type="molecule type" value="Genomic_DNA"/>
</dbReference>
<dbReference type="VEuPathDB" id="VectorBase:PPAI006501"/>
<keyword evidence="12" id="KW-0449">Lipoprotein</keyword>
<sequence length="2402" mass="266403">MKLFLCLLPILVPCLGAVVENCASSQSERCRKMHEEAMMHPKVQPRYPFLTRSTGNSLEQTTEYWTNLGHQHVLEKINRRFNTNRAKNIVFFIGDGMSIPTLFAARMALGGEEQQLSFEKFPYSGLSKTYCVDGQVADSACSGTAYSTGVKANLYTLGVNAKVPLSDCKAGLDPLTHTESLAKWALDSGKSAGIVTTTTVTHASPGSNYAHIADRMWENDFVIRQSGCDPNEVTDIARQLIHGPVGSRFSVILGGGRGHMRDASIPDEEGGFGYRNDSRDLISEWLSSGTTTKRYVWNRKDLLTLPGNTEQLLGLFENGDMQFYLESQAKQTQDTEPTLEEMTRSAIKVLKNNKNGFFLFVEGGRIDHGHHYTMPRAAIGETIELHKAVQAAREMLSEYDSLIVVSADHAHTMSISGYPTRGNDIFGKVDTGLMNDDFLAKDGMPYMTLSYANGASISSQYSPTGRVNPATSDYSRWDSFFPFNVPTDIETHAGDDVGVFASGPYAHLFTGTMEQSYLPHLMAYAAAKTTEYWTNLGHQHVLDKVNRYFNTKRAKNIVFFIGDGMSIPTLFAARMALGGEEQQLSFEKFPYSGLAKTYCVDAQVADSACTGTAYSSGVKTNLFTLGINGQVVRGDCNSGLDPSIHTESLAKWALDSGKSAGIVTTTTVTHASPASNYAHVADRMWEDDTVVRQSGCDPNIVTDIARQLIHGPVGSRFSVIMGGGRGHLRDSSIPDEEGGFGFRNDSRDLISEWLNDGQPNKRYVWNRNDLLTLPYNTERVLGLFESSHMQFYLESQSKQTQDTEPTLEEMTRSAIKVLKKNENGFFLFVEGGKIDHGHHYTMARAAIGETIELHKAVQAAREMLSEYDSLIVVSSDHSHTMSISGYPTRGNDIFGKVDTGIINDDFLAKDGMPYMTLSYTNGPSASTQYSSTSRVNPATSDYSQWNSFFPFYVPSDAETHAGDDVGVFASGPYAHLFTGTMEQMVVLVDSASILKKKSCVNNPLSPGCDDRRQHPRLPEDGIKMANEDLTPEQTQDYWLDIAKSFVSDQTKRTLNTKTAKNVIFFLGDGLGITTITAARMLLGGEEKKLSFEKFPYTGSSMTYCVDKQVADSACTATAYLTGVKANYGTTGVNAKVPRYDCLAGQDRSTFTTSLAELAQRMGKSTGFVTTTRVTHASPSGLYTHIADRDWEDDSEIVSEGCNPEDIDDIAKQLIDGEVGKKFNVIMGGGRRHFRNNTVIDEEGTRGRRLDGRDLVQDWLSDTSKTNSKYMWNREQLLALDTQETDHVLGLFEPAHMLYHLEAKAKDREDMEPTLPEMTQKALEIVKKNPNGFFIFIEGGKIDTAHHDNYVRTSLDETIEFHKSIALAREMFSEEDTLIVVTADHSHAVSIGNANDGKPYYTMGYANGPGYEKHVVPGVGRVDPRTLDINSWDFDYAVTVPRDSETHGGEDVPVYASGPWAHLFTGTYEQNVIPHMIAYAAGMSGDGWLTKKDGIKEIDDELVPEQSQDYWLDIAKSFVSDQIKRTHNTKRAKNVIYFLGDGMGISTITATRLLLGGEEKKLSFEKFPYTGSSMTYCLNRPVPDSASTSTAYLTGVKGNYGTVGVNGKVPRYDCLAGLDPETHTTSLAKLAQMQGKSTGFVTNTRVTHASPAGLFGHASNRGFEDDREIRGRGCDPELMDDLTEQLVHGDVGRNFKVIMGGGRRHFRNETVSDEEGRSGRRRDSRDLVQEWLDDPIKSNKEYVWNREQLLAIDPEKTDHILGLFEHTHMLYHLEAIDRNRTDTEPTIGEMTLKALEILKKDPNGFFLFVEGGRIDLAHHSNRARAAFDETLEFHKTIEMARKMFSEEDTLIVVTADHSHVNSYAGYPNRKQDIFSYTGNANDGKPYFTISYANGPHYGDHVVADLGRVDPSTMNTNAWNFGFPSMAPMDTETHGGEDVPVYASGPWAHLFTGTYEQNVIPHLVAFAADYIEDGWLSKADLGLFHTMKNYRLVVLVLGVLALSHQVRSFHEDEDYDEEEDSRMHPDLPNDTPFNNKAILPEELETEFWMKNARDTLTEKVNTFTQLNTNVAKNVIFFIGDGMSFQTVAAARMHSGNENAKLSFEKFPYFGMAKTYCVNRQVSDSACTATAFLSGVKANYGTIGLDAGISRYDCEGQADKAHQTTGIGQWSLDACKGVGLVTTTRITHATPAGLFAHVADRYWENDAEVVDDDCDPETTHDIAEQLVRGEVGSRLKVILGGGRSYFLDQSVVDEEGARGLRQDGQNLIEEWKTERAKEGTANYVSRKSELLGLNVTETDYLLGLFEGAHMKYHRDALSDPEEPTLSEMVATAIKMLQKEEKGYFLFVEGGKIDVAHHESWTRRALDETVEFSNAIQLAREMTSEDDTLIVVSADHGHTLTYAGYP</sequence>
<evidence type="ECO:0000256" key="4">
    <source>
        <dbReference type="ARBA" id="ARBA00022475"/>
    </source>
</evidence>
<feature type="binding site" evidence="14">
    <location>
        <position position="1068"/>
    </location>
    <ligand>
        <name>Zn(2+)</name>
        <dbReference type="ChEBI" id="CHEBI:29105"/>
        <label>2</label>
    </ligand>
</feature>
<keyword evidence="6 14" id="KW-0479">Metal-binding</keyword>
<protein>
    <recommendedName>
        <fullName evidence="3 16">Alkaline phosphatase</fullName>
        <ecNumber evidence="3 16">3.1.3.1</ecNumber>
    </recommendedName>
</protein>
<feature type="chain" id="PRO_5043332618" description="Alkaline phosphatase" evidence="18">
    <location>
        <begin position="17"/>
        <end position="2402"/>
    </location>
</feature>
<evidence type="ECO:0000256" key="10">
    <source>
        <dbReference type="ARBA" id="ARBA00023136"/>
    </source>
</evidence>
<dbReference type="SMART" id="SM00098">
    <property type="entry name" value="alkPPc"/>
    <property type="match status" value="5"/>
</dbReference>
<keyword evidence="18" id="KW-0732">Signal</keyword>
<dbReference type="PROSITE" id="PS00123">
    <property type="entry name" value="ALKALINE_PHOSPHATASE"/>
    <property type="match status" value="4"/>
</dbReference>
<dbReference type="EnsemblMetazoa" id="PPAI006501-RA">
    <property type="protein sequence ID" value="PPAI006501-PA"/>
    <property type="gene ID" value="PPAI006501"/>
</dbReference>
<feature type="binding site" evidence="14">
    <location>
        <position position="1383"/>
    </location>
    <ligand>
        <name>Zn(2+)</name>
        <dbReference type="ChEBI" id="CHEBI:29105"/>
        <label>2</label>
    </ligand>
</feature>
<feature type="binding site" evidence="14">
    <location>
        <position position="1446"/>
    </location>
    <ligand>
        <name>Zn(2+)</name>
        <dbReference type="ChEBI" id="CHEBI:29105"/>
        <label>2</label>
    </ligand>
</feature>
<dbReference type="GO" id="GO:0098552">
    <property type="term" value="C:side of membrane"/>
    <property type="evidence" value="ECO:0007669"/>
    <property type="project" value="UniProtKB-KW"/>
</dbReference>
<feature type="binding site" evidence="14">
    <location>
        <position position="1346"/>
    </location>
    <ligand>
        <name>Zn(2+)</name>
        <dbReference type="ChEBI" id="CHEBI:29105"/>
        <label>2</label>
    </ligand>
</feature>
<evidence type="ECO:0000256" key="11">
    <source>
        <dbReference type="ARBA" id="ARBA00023180"/>
    </source>
</evidence>
<organism evidence="19 20">
    <name type="scientific">Phlebotomus papatasi</name>
    <name type="common">Sandfly</name>
    <dbReference type="NCBI Taxonomy" id="29031"/>
    <lineage>
        <taxon>Eukaryota</taxon>
        <taxon>Metazoa</taxon>
        <taxon>Ecdysozoa</taxon>
        <taxon>Arthropoda</taxon>
        <taxon>Hexapoda</taxon>
        <taxon>Insecta</taxon>
        <taxon>Pterygota</taxon>
        <taxon>Neoptera</taxon>
        <taxon>Endopterygota</taxon>
        <taxon>Diptera</taxon>
        <taxon>Nematocera</taxon>
        <taxon>Psychodoidea</taxon>
        <taxon>Psychodidae</taxon>
        <taxon>Phlebotomus</taxon>
        <taxon>Phlebotomus</taxon>
    </lineage>
</organism>
<dbReference type="Gene3D" id="3.40.720.10">
    <property type="entry name" value="Alkaline Phosphatase, subunit A"/>
    <property type="match status" value="5"/>
</dbReference>
<keyword evidence="5" id="KW-0336">GPI-anchor</keyword>
<evidence type="ECO:0000313" key="20">
    <source>
        <dbReference type="Proteomes" id="UP000092462"/>
    </source>
</evidence>
<dbReference type="VEuPathDB" id="VectorBase:PPAPM1_008140"/>
<evidence type="ECO:0000256" key="17">
    <source>
        <dbReference type="SAM" id="MobiDB-lite"/>
    </source>
</evidence>
<dbReference type="PANTHER" id="PTHR11596">
    <property type="entry name" value="ALKALINE PHOSPHATASE"/>
    <property type="match status" value="1"/>
</dbReference>
<evidence type="ECO:0000256" key="18">
    <source>
        <dbReference type="SAM" id="SignalP"/>
    </source>
</evidence>
<keyword evidence="11" id="KW-0325">Glycoprotein</keyword>
<evidence type="ECO:0000256" key="6">
    <source>
        <dbReference type="ARBA" id="ARBA00022723"/>
    </source>
</evidence>
<dbReference type="PANTHER" id="PTHR11596:SF85">
    <property type="entry name" value="ALKALINE PHOSPHATASE-RELATED"/>
    <property type="match status" value="1"/>
</dbReference>
<dbReference type="InterPro" id="IPR017850">
    <property type="entry name" value="Alkaline_phosphatase_core_sf"/>
</dbReference>
<evidence type="ECO:0000256" key="15">
    <source>
        <dbReference type="RuleBase" id="RU003946"/>
    </source>
</evidence>
<dbReference type="GO" id="GO:0004035">
    <property type="term" value="F:alkaline phosphatase activity"/>
    <property type="evidence" value="ECO:0007669"/>
    <property type="project" value="UniProtKB-EC"/>
</dbReference>
<keyword evidence="20" id="KW-1185">Reference proteome</keyword>
<evidence type="ECO:0000256" key="3">
    <source>
        <dbReference type="ARBA" id="ARBA00012647"/>
    </source>
</evidence>
<keyword evidence="4" id="KW-1003">Cell membrane</keyword>
<feature type="binding site" evidence="14">
    <location>
        <position position="1068"/>
    </location>
    <ligand>
        <name>Mg(2+)</name>
        <dbReference type="ChEBI" id="CHEBI:18420"/>
    </ligand>
</feature>
<keyword evidence="7 16" id="KW-0378">Hydrolase</keyword>
<comment type="subcellular location">
    <subcellularLocation>
        <location evidence="1">Cell membrane</location>
        <topology evidence="1">Lipid-anchor</topology>
        <topology evidence="1">GPI-anchor</topology>
    </subcellularLocation>
</comment>
<feature type="compositionally biased region" description="Acidic residues" evidence="17">
    <location>
        <begin position="2009"/>
        <end position="2018"/>
    </location>
</feature>
<dbReference type="InterPro" id="IPR001952">
    <property type="entry name" value="Alkaline_phosphatase"/>
</dbReference>
<feature type="region of interest" description="Disordered" evidence="17">
    <location>
        <begin position="2009"/>
        <end position="2029"/>
    </location>
</feature>
<proteinExistence type="inferred from homology"/>
<keyword evidence="10" id="KW-0472">Membrane</keyword>
<dbReference type="Pfam" id="PF00245">
    <property type="entry name" value="Alk_phosphatase"/>
    <property type="match status" value="5"/>
</dbReference>
<dbReference type="GO" id="GO:0005886">
    <property type="term" value="C:plasma membrane"/>
    <property type="evidence" value="ECO:0007669"/>
    <property type="project" value="UniProtKB-SubCell"/>
</dbReference>
<dbReference type="GO" id="GO:0046872">
    <property type="term" value="F:metal ion binding"/>
    <property type="evidence" value="ECO:0007669"/>
    <property type="project" value="UniProtKB-KW"/>
</dbReference>
<comment type="cofactor">
    <cofactor evidence="14">
        <name>Mg(2+)</name>
        <dbReference type="ChEBI" id="CHEBI:18420"/>
    </cofactor>
    <text evidence="14">Binds 1 Mg(2+) ion.</text>
</comment>
<dbReference type="SUPFAM" id="SSF53649">
    <property type="entry name" value="Alkaline phosphatase-like"/>
    <property type="match status" value="5"/>
</dbReference>
<comment type="similarity">
    <text evidence="2 15">Belongs to the alkaline phosphatase family.</text>
</comment>
<feature type="binding site" evidence="14">
    <location>
        <position position="1177"/>
    </location>
    <ligand>
        <name>Mg(2+)</name>
        <dbReference type="ChEBI" id="CHEBI:18420"/>
    </ligand>
</feature>
<dbReference type="CDD" id="cd16012">
    <property type="entry name" value="ALP"/>
    <property type="match status" value="5"/>
</dbReference>
<comment type="catalytic activity">
    <reaction evidence="16">
        <text>a phosphate monoester + H2O = an alcohol + phosphate</text>
        <dbReference type="Rhea" id="RHEA:15017"/>
        <dbReference type="ChEBI" id="CHEBI:15377"/>
        <dbReference type="ChEBI" id="CHEBI:30879"/>
        <dbReference type="ChEBI" id="CHEBI:43474"/>
        <dbReference type="ChEBI" id="CHEBI:67140"/>
        <dbReference type="EC" id="3.1.3.1"/>
    </reaction>
</comment>
<dbReference type="VEuPathDB" id="VectorBase:PPAPM1_007250"/>
<evidence type="ECO:0000256" key="5">
    <source>
        <dbReference type="ARBA" id="ARBA00022622"/>
    </source>
</evidence>
<evidence type="ECO:0000256" key="14">
    <source>
        <dbReference type="PIRSR" id="PIRSR601952-2"/>
    </source>
</evidence>
<name>A0A1B0GP71_PHLPP</name>
<dbReference type="Proteomes" id="UP000092462">
    <property type="component" value="Unassembled WGS sequence"/>
</dbReference>
<feature type="binding site" evidence="14">
    <location>
        <position position="1175"/>
    </location>
    <ligand>
        <name>Mg(2+)</name>
        <dbReference type="ChEBI" id="CHEBI:18420"/>
    </ligand>
</feature>
<reference evidence="19" key="1">
    <citation type="submission" date="2022-08" db="UniProtKB">
        <authorList>
            <consortium name="EnsemblMetazoa"/>
        </authorList>
    </citation>
    <scope>IDENTIFICATION</scope>
    <source>
        <strain evidence="19">Israel</strain>
    </source>
</reference>
<evidence type="ECO:0000256" key="12">
    <source>
        <dbReference type="ARBA" id="ARBA00023288"/>
    </source>
</evidence>
<accession>A0A1B0GP71</accession>
<evidence type="ECO:0000256" key="7">
    <source>
        <dbReference type="ARBA" id="ARBA00022801"/>
    </source>
</evidence>
<evidence type="ECO:0000256" key="8">
    <source>
        <dbReference type="ARBA" id="ARBA00022833"/>
    </source>
</evidence>
<evidence type="ECO:0000256" key="9">
    <source>
        <dbReference type="ARBA" id="ARBA00022842"/>
    </source>
</evidence>
<dbReference type="PRINTS" id="PR00113">
    <property type="entry name" value="ALKPHPHTASE"/>
</dbReference>
<feature type="signal peptide" evidence="18">
    <location>
        <begin position="1"/>
        <end position="16"/>
    </location>
</feature>
<feature type="binding site" evidence="14">
    <location>
        <position position="1384"/>
    </location>
    <ligand>
        <name>Zn(2+)</name>
        <dbReference type="ChEBI" id="CHEBI:29105"/>
        <label>2</label>
    </ligand>
</feature>
<feature type="active site" description="Phosphoserine intermediate" evidence="13">
    <location>
        <position position="1112"/>
    </location>
</feature>
<evidence type="ECO:0000256" key="13">
    <source>
        <dbReference type="PIRSR" id="PIRSR601952-1"/>
    </source>
</evidence>